<organism evidence="3 4">
    <name type="scientific">Parenemella sanctibonifatiensis</name>
    <dbReference type="NCBI Taxonomy" id="2016505"/>
    <lineage>
        <taxon>Bacteria</taxon>
        <taxon>Bacillati</taxon>
        <taxon>Actinomycetota</taxon>
        <taxon>Actinomycetes</taxon>
        <taxon>Propionibacteriales</taxon>
        <taxon>Propionibacteriaceae</taxon>
        <taxon>Parenemella</taxon>
    </lineage>
</organism>
<evidence type="ECO:0000313" key="4">
    <source>
        <dbReference type="Proteomes" id="UP000216533"/>
    </source>
</evidence>
<feature type="transmembrane region" description="Helical" evidence="2">
    <location>
        <begin position="67"/>
        <end position="87"/>
    </location>
</feature>
<protein>
    <recommendedName>
        <fullName evidence="5">PH domain-containing protein</fullName>
    </recommendedName>
</protein>
<keyword evidence="2" id="KW-1133">Transmembrane helix</keyword>
<keyword evidence="2" id="KW-0812">Transmembrane</keyword>
<evidence type="ECO:0000313" key="3">
    <source>
        <dbReference type="EMBL" id="OYN86379.1"/>
    </source>
</evidence>
<keyword evidence="2" id="KW-0472">Membrane</keyword>
<feature type="transmembrane region" description="Helical" evidence="2">
    <location>
        <begin position="33"/>
        <end position="55"/>
    </location>
</feature>
<evidence type="ECO:0000256" key="2">
    <source>
        <dbReference type="SAM" id="Phobius"/>
    </source>
</evidence>
<gene>
    <name evidence="3" type="ORF">CGZ92_08455</name>
</gene>
<accession>A0A255E4A9</accession>
<feature type="compositionally biased region" description="Basic and acidic residues" evidence="1">
    <location>
        <begin position="13"/>
        <end position="22"/>
    </location>
</feature>
<dbReference type="EMBL" id="NMVI01000018">
    <property type="protein sequence ID" value="OYN86379.1"/>
    <property type="molecule type" value="Genomic_DNA"/>
</dbReference>
<dbReference type="Proteomes" id="UP000216533">
    <property type="component" value="Unassembled WGS sequence"/>
</dbReference>
<evidence type="ECO:0008006" key="5">
    <source>
        <dbReference type="Google" id="ProtNLM"/>
    </source>
</evidence>
<dbReference type="AlphaFoldDB" id="A0A255E4A9"/>
<evidence type="ECO:0000256" key="1">
    <source>
        <dbReference type="SAM" id="MobiDB-lite"/>
    </source>
</evidence>
<dbReference type="RefSeq" id="WP_094450949.1">
    <property type="nucleotide sequence ID" value="NZ_NMVI01000018.1"/>
</dbReference>
<comment type="caution">
    <text evidence="3">The sequence shown here is derived from an EMBL/GenBank/DDBJ whole genome shotgun (WGS) entry which is preliminary data.</text>
</comment>
<name>A0A255E4A9_9ACTN</name>
<reference evidence="3 4" key="1">
    <citation type="submission" date="2017-07" db="EMBL/GenBank/DDBJ databases">
        <title>Draft whole genome sequences of clinical Proprionibacteriaceae strains.</title>
        <authorList>
            <person name="Bernier A.-M."/>
            <person name="Bernard K."/>
            <person name="Domingo M.-C."/>
        </authorList>
    </citation>
    <scope>NUCLEOTIDE SEQUENCE [LARGE SCALE GENOMIC DNA]</scope>
    <source>
        <strain evidence="3 4">NML 160184</strain>
    </source>
</reference>
<proteinExistence type="predicted"/>
<sequence>MDKAESGAPGSPDPHDHSDPRQSNDQVFRVRPLAIQVVLTMLVLGVVGIAFLIVIAVNAGQMRWSGWLLMIVPAFLVLIGVVGVIRLPRTLTVNANQVQWRFVIGGSDTLKYADLSAIGVAEADGRRSLIAESRTGKRLVTWRAATWLPRFRAHRIIEVETGRSGLLDVDNDTIAAAIKRHTRAIWKGQ</sequence>
<feature type="region of interest" description="Disordered" evidence="1">
    <location>
        <begin position="1"/>
        <end position="23"/>
    </location>
</feature>